<gene>
    <name evidence="1" type="ORF">E2C01_071577</name>
</gene>
<organism evidence="1 2">
    <name type="scientific">Portunus trituberculatus</name>
    <name type="common">Swimming crab</name>
    <name type="synonym">Neptunus trituberculatus</name>
    <dbReference type="NCBI Taxonomy" id="210409"/>
    <lineage>
        <taxon>Eukaryota</taxon>
        <taxon>Metazoa</taxon>
        <taxon>Ecdysozoa</taxon>
        <taxon>Arthropoda</taxon>
        <taxon>Crustacea</taxon>
        <taxon>Multicrustacea</taxon>
        <taxon>Malacostraca</taxon>
        <taxon>Eumalacostraca</taxon>
        <taxon>Eucarida</taxon>
        <taxon>Decapoda</taxon>
        <taxon>Pleocyemata</taxon>
        <taxon>Brachyura</taxon>
        <taxon>Eubrachyura</taxon>
        <taxon>Portunoidea</taxon>
        <taxon>Portunidae</taxon>
        <taxon>Portuninae</taxon>
        <taxon>Portunus</taxon>
    </lineage>
</organism>
<dbReference type="EMBL" id="VSRR010045079">
    <property type="protein sequence ID" value="MPC77132.1"/>
    <property type="molecule type" value="Genomic_DNA"/>
</dbReference>
<accession>A0A5B7I0A6</accession>
<proteinExistence type="predicted"/>
<evidence type="ECO:0000313" key="1">
    <source>
        <dbReference type="EMBL" id="MPC77132.1"/>
    </source>
</evidence>
<keyword evidence="2" id="KW-1185">Reference proteome</keyword>
<reference evidence="1 2" key="1">
    <citation type="submission" date="2019-05" db="EMBL/GenBank/DDBJ databases">
        <title>Another draft genome of Portunus trituberculatus and its Hox gene families provides insights of decapod evolution.</title>
        <authorList>
            <person name="Jeong J.-H."/>
            <person name="Song I."/>
            <person name="Kim S."/>
            <person name="Choi T."/>
            <person name="Kim D."/>
            <person name="Ryu S."/>
            <person name="Kim W."/>
        </authorList>
    </citation>
    <scope>NUCLEOTIDE SEQUENCE [LARGE SCALE GENOMIC DNA]</scope>
    <source>
        <tissue evidence="1">Muscle</tissue>
    </source>
</reference>
<protein>
    <submittedName>
        <fullName evidence="1">Uncharacterized protein</fullName>
    </submittedName>
</protein>
<comment type="caution">
    <text evidence="1">The sequence shown here is derived from an EMBL/GenBank/DDBJ whole genome shotgun (WGS) entry which is preliminary data.</text>
</comment>
<name>A0A5B7I0A6_PORTR</name>
<sequence>MVTRDENLHPLHFARFAVKMSVAENLRLPCEASRRLARHGLKPVVPRVAEDEWGHSEVLLPSRPGQQKE</sequence>
<evidence type="ECO:0000313" key="2">
    <source>
        <dbReference type="Proteomes" id="UP000324222"/>
    </source>
</evidence>
<dbReference type="AlphaFoldDB" id="A0A5B7I0A6"/>
<dbReference type="Proteomes" id="UP000324222">
    <property type="component" value="Unassembled WGS sequence"/>
</dbReference>